<dbReference type="Proteomes" id="UP000593571">
    <property type="component" value="Unassembled WGS sequence"/>
</dbReference>
<dbReference type="AlphaFoldDB" id="A0A7J8FJ86"/>
<accession>A0A7J8FJ86</accession>
<proteinExistence type="predicted"/>
<evidence type="ECO:0000313" key="2">
    <source>
        <dbReference type="EMBL" id="KAF6447778.1"/>
    </source>
</evidence>
<feature type="region of interest" description="Disordered" evidence="1">
    <location>
        <begin position="82"/>
        <end position="123"/>
    </location>
</feature>
<sequence length="123" mass="13575">MLGRNGMPLIRGGSSPRRLCCSETSLSTGMYSRLQDKTKRWFLVPADQRSSEAFPCPCWCSDSTGRFWNGLRISAWAEPTGEAQRGLNAGAQRGPNRPQNTQESTLGLDQRAGFLPLPTRKTS</sequence>
<reference evidence="2 3" key="1">
    <citation type="journal article" date="2020" name="Nature">
        <title>Six reference-quality genomes reveal evolution of bat adaptations.</title>
        <authorList>
            <person name="Jebb D."/>
            <person name="Huang Z."/>
            <person name="Pippel M."/>
            <person name="Hughes G.M."/>
            <person name="Lavrichenko K."/>
            <person name="Devanna P."/>
            <person name="Winkler S."/>
            <person name="Jermiin L.S."/>
            <person name="Skirmuntt E.C."/>
            <person name="Katzourakis A."/>
            <person name="Burkitt-Gray L."/>
            <person name="Ray D.A."/>
            <person name="Sullivan K.A.M."/>
            <person name="Roscito J.G."/>
            <person name="Kirilenko B.M."/>
            <person name="Davalos L.M."/>
            <person name="Corthals A.P."/>
            <person name="Power M.L."/>
            <person name="Jones G."/>
            <person name="Ransome R.D."/>
            <person name="Dechmann D.K.N."/>
            <person name="Locatelli A.G."/>
            <person name="Puechmaille S.J."/>
            <person name="Fedrigo O."/>
            <person name="Jarvis E.D."/>
            <person name="Hiller M."/>
            <person name="Vernes S.C."/>
            <person name="Myers E.W."/>
            <person name="Teeling E.C."/>
        </authorList>
    </citation>
    <scope>NUCLEOTIDE SEQUENCE [LARGE SCALE GENOMIC DNA]</scope>
    <source>
        <strain evidence="2">MRouAeg1</strain>
        <tissue evidence="2">Muscle</tissue>
    </source>
</reference>
<protein>
    <submittedName>
        <fullName evidence="2">Uncharacterized protein</fullName>
    </submittedName>
</protein>
<organism evidence="2 3">
    <name type="scientific">Rousettus aegyptiacus</name>
    <name type="common">Egyptian fruit bat</name>
    <name type="synonym">Pteropus aegyptiacus</name>
    <dbReference type="NCBI Taxonomy" id="9407"/>
    <lineage>
        <taxon>Eukaryota</taxon>
        <taxon>Metazoa</taxon>
        <taxon>Chordata</taxon>
        <taxon>Craniata</taxon>
        <taxon>Vertebrata</taxon>
        <taxon>Euteleostomi</taxon>
        <taxon>Mammalia</taxon>
        <taxon>Eutheria</taxon>
        <taxon>Laurasiatheria</taxon>
        <taxon>Chiroptera</taxon>
        <taxon>Yinpterochiroptera</taxon>
        <taxon>Pteropodoidea</taxon>
        <taxon>Pteropodidae</taxon>
        <taxon>Rousettinae</taxon>
        <taxon>Rousettus</taxon>
    </lineage>
</organism>
<evidence type="ECO:0000313" key="3">
    <source>
        <dbReference type="Proteomes" id="UP000593571"/>
    </source>
</evidence>
<name>A0A7J8FJ86_ROUAE</name>
<feature type="compositionally biased region" description="Polar residues" evidence="1">
    <location>
        <begin position="97"/>
        <end position="107"/>
    </location>
</feature>
<keyword evidence="3" id="KW-1185">Reference proteome</keyword>
<dbReference type="EMBL" id="JACASE010000007">
    <property type="protein sequence ID" value="KAF6447778.1"/>
    <property type="molecule type" value="Genomic_DNA"/>
</dbReference>
<evidence type="ECO:0000256" key="1">
    <source>
        <dbReference type="SAM" id="MobiDB-lite"/>
    </source>
</evidence>
<comment type="caution">
    <text evidence="2">The sequence shown here is derived from an EMBL/GenBank/DDBJ whole genome shotgun (WGS) entry which is preliminary data.</text>
</comment>
<gene>
    <name evidence="2" type="ORF">HJG63_012139</name>
</gene>